<reference evidence="3 5" key="1">
    <citation type="journal article" date="2020" name="Stud. Mycol.">
        <title>101 Dothideomycetes genomes: a test case for predicting lifestyles and emergence of pathogens.</title>
        <authorList>
            <person name="Haridas S."/>
            <person name="Albert R."/>
            <person name="Binder M."/>
            <person name="Bloem J."/>
            <person name="Labutti K."/>
            <person name="Salamov A."/>
            <person name="Andreopoulos B."/>
            <person name="Baker S."/>
            <person name="Barry K."/>
            <person name="Bills G."/>
            <person name="Bluhm B."/>
            <person name="Cannon C."/>
            <person name="Castanera R."/>
            <person name="Culley D."/>
            <person name="Daum C."/>
            <person name="Ezra D."/>
            <person name="Gonzalez J."/>
            <person name="Henrissat B."/>
            <person name="Kuo A."/>
            <person name="Liang C."/>
            <person name="Lipzen A."/>
            <person name="Lutzoni F."/>
            <person name="Magnuson J."/>
            <person name="Mondo S."/>
            <person name="Nolan M."/>
            <person name="Ohm R."/>
            <person name="Pangilinan J."/>
            <person name="Park H.-J."/>
            <person name="Ramirez L."/>
            <person name="Alfaro M."/>
            <person name="Sun H."/>
            <person name="Tritt A."/>
            <person name="Yoshinaga Y."/>
            <person name="Zwiers L.-H."/>
            <person name="Turgeon B."/>
            <person name="Goodwin S."/>
            <person name="Spatafora J."/>
            <person name="Crous P."/>
            <person name="Grigoriev I."/>
        </authorList>
    </citation>
    <scope>NUCLEOTIDE SEQUENCE</scope>
    <source>
        <strain evidence="3 5">CBS 304.34</strain>
    </source>
</reference>
<feature type="compositionally biased region" description="Low complexity" evidence="1">
    <location>
        <begin position="24"/>
        <end position="35"/>
    </location>
</feature>
<sequence>MFMSRSQSLSLHQRNLPNQFSIVPPNAQSPLLQQSPPNPIEPQIGQHAATAKRLLAPSRTTWTESLNFTPSNLETTLTHVAHLNPPTESTHASTMTTPLSPPPTYQRFDPESLSPPKTALSPNLTAFRLIAIAAAAIFLLLVLFQAQILTLLDEIMRTLKYSLPGRGQAGGVRGREPLAEAVEGCWTCFGY</sequence>
<dbReference type="RefSeq" id="XP_033571275.1">
    <property type="nucleotide sequence ID" value="XM_033726077.1"/>
</dbReference>
<evidence type="ECO:0000313" key="3">
    <source>
        <dbReference type="EMBL" id="KAF2804311.1"/>
    </source>
</evidence>
<gene>
    <name evidence="3 5" type="ORF">BDZ99DRAFT_525900</name>
</gene>
<dbReference type="AlphaFoldDB" id="A0A6A6Y661"/>
<evidence type="ECO:0000256" key="1">
    <source>
        <dbReference type="SAM" id="MobiDB-lite"/>
    </source>
</evidence>
<accession>A0A6A6Y661</accession>
<feature type="region of interest" description="Disordered" evidence="1">
    <location>
        <begin position="87"/>
        <end position="112"/>
    </location>
</feature>
<feature type="transmembrane region" description="Helical" evidence="2">
    <location>
        <begin position="126"/>
        <end position="152"/>
    </location>
</feature>
<protein>
    <submittedName>
        <fullName evidence="3 5">Uncharacterized protein</fullName>
    </submittedName>
</protein>
<keyword evidence="2" id="KW-0812">Transmembrane</keyword>
<dbReference type="EMBL" id="MU003714">
    <property type="protein sequence ID" value="KAF2804311.1"/>
    <property type="molecule type" value="Genomic_DNA"/>
</dbReference>
<feature type="region of interest" description="Disordered" evidence="1">
    <location>
        <begin position="19"/>
        <end position="43"/>
    </location>
</feature>
<evidence type="ECO:0000256" key="2">
    <source>
        <dbReference type="SAM" id="Phobius"/>
    </source>
</evidence>
<dbReference type="Proteomes" id="UP000504636">
    <property type="component" value="Unplaced"/>
</dbReference>
<reference evidence="5" key="3">
    <citation type="submission" date="2025-04" db="UniProtKB">
        <authorList>
            <consortium name="RefSeq"/>
        </authorList>
    </citation>
    <scope>IDENTIFICATION</scope>
    <source>
        <strain evidence="5">CBS 304.34</strain>
    </source>
</reference>
<keyword evidence="2" id="KW-0472">Membrane</keyword>
<keyword evidence="4" id="KW-1185">Reference proteome</keyword>
<proteinExistence type="predicted"/>
<name>A0A6A6Y661_9PEZI</name>
<keyword evidence="2" id="KW-1133">Transmembrane helix</keyword>
<reference evidence="5" key="2">
    <citation type="submission" date="2020-04" db="EMBL/GenBank/DDBJ databases">
        <authorList>
            <consortium name="NCBI Genome Project"/>
        </authorList>
    </citation>
    <scope>NUCLEOTIDE SEQUENCE</scope>
    <source>
        <strain evidence="5">CBS 304.34</strain>
    </source>
</reference>
<dbReference type="GeneID" id="54466970"/>
<evidence type="ECO:0000313" key="4">
    <source>
        <dbReference type="Proteomes" id="UP000504636"/>
    </source>
</evidence>
<organism evidence="3">
    <name type="scientific">Mytilinidion resinicola</name>
    <dbReference type="NCBI Taxonomy" id="574789"/>
    <lineage>
        <taxon>Eukaryota</taxon>
        <taxon>Fungi</taxon>
        <taxon>Dikarya</taxon>
        <taxon>Ascomycota</taxon>
        <taxon>Pezizomycotina</taxon>
        <taxon>Dothideomycetes</taxon>
        <taxon>Pleosporomycetidae</taxon>
        <taxon>Mytilinidiales</taxon>
        <taxon>Mytilinidiaceae</taxon>
        <taxon>Mytilinidion</taxon>
    </lineage>
</organism>
<evidence type="ECO:0000313" key="5">
    <source>
        <dbReference type="RefSeq" id="XP_033571275.1"/>
    </source>
</evidence>